<proteinExistence type="predicted"/>
<gene>
    <name evidence="1" type="ORF">APZ42_009940</name>
</gene>
<evidence type="ECO:0000313" key="1">
    <source>
        <dbReference type="EMBL" id="KZR95978.1"/>
    </source>
</evidence>
<comment type="caution">
    <text evidence="1">The sequence shown here is derived from an EMBL/GenBank/DDBJ whole genome shotgun (WGS) entry which is preliminary data.</text>
</comment>
<feature type="non-terminal residue" evidence="1">
    <location>
        <position position="1"/>
    </location>
</feature>
<sequence>EQTSPKWRPPRIKTHLLLSSTCSHWMMSLFAMQLTQQRLPWQPKQHEWTLWTNQTCR</sequence>
<name>A0A164DP07_9CRUS</name>
<organism evidence="1 2">
    <name type="scientific">Daphnia magna</name>
    <dbReference type="NCBI Taxonomy" id="35525"/>
    <lineage>
        <taxon>Eukaryota</taxon>
        <taxon>Metazoa</taxon>
        <taxon>Ecdysozoa</taxon>
        <taxon>Arthropoda</taxon>
        <taxon>Crustacea</taxon>
        <taxon>Branchiopoda</taxon>
        <taxon>Diplostraca</taxon>
        <taxon>Cladocera</taxon>
        <taxon>Anomopoda</taxon>
        <taxon>Daphniidae</taxon>
        <taxon>Daphnia</taxon>
    </lineage>
</organism>
<dbReference type="Proteomes" id="UP000076858">
    <property type="component" value="Unassembled WGS sequence"/>
</dbReference>
<dbReference type="AlphaFoldDB" id="A0A164DP07"/>
<protein>
    <submittedName>
        <fullName evidence="1">Uncharacterized protein</fullName>
    </submittedName>
</protein>
<feature type="non-terminal residue" evidence="1">
    <location>
        <position position="57"/>
    </location>
</feature>
<dbReference type="EMBL" id="LRGB01026523">
    <property type="protein sequence ID" value="KZR95978.1"/>
    <property type="molecule type" value="Genomic_DNA"/>
</dbReference>
<keyword evidence="2" id="KW-1185">Reference proteome</keyword>
<accession>A0A164DP07</accession>
<evidence type="ECO:0000313" key="2">
    <source>
        <dbReference type="Proteomes" id="UP000076858"/>
    </source>
</evidence>
<reference evidence="1 2" key="1">
    <citation type="submission" date="2016-03" db="EMBL/GenBank/DDBJ databases">
        <title>EvidentialGene: Evidence-directed Construction of Genes on Genomes.</title>
        <authorList>
            <person name="Gilbert D.G."/>
            <person name="Choi J.-H."/>
            <person name="Mockaitis K."/>
            <person name="Colbourne J."/>
            <person name="Pfrender M."/>
        </authorList>
    </citation>
    <scope>NUCLEOTIDE SEQUENCE [LARGE SCALE GENOMIC DNA]</scope>
    <source>
        <strain evidence="1 2">Xinb3</strain>
        <tissue evidence="1">Complete organism</tissue>
    </source>
</reference>